<name>A0ABX0SFS3_9ACTN</name>
<dbReference type="Gene3D" id="3.20.20.70">
    <property type="entry name" value="Aldolase class I"/>
    <property type="match status" value="1"/>
</dbReference>
<gene>
    <name evidence="2" type="ORF">FB473_000813</name>
</gene>
<dbReference type="InterPro" id="IPR000771">
    <property type="entry name" value="FBA_II"/>
</dbReference>
<dbReference type="Proteomes" id="UP000749311">
    <property type="component" value="Unassembled WGS sequence"/>
</dbReference>
<evidence type="ECO:0000313" key="3">
    <source>
        <dbReference type="Proteomes" id="UP000749311"/>
    </source>
</evidence>
<dbReference type="InterPro" id="IPR050246">
    <property type="entry name" value="Class_II_FBP_aldolase"/>
</dbReference>
<dbReference type="EMBL" id="JAAMOZ010000001">
    <property type="protein sequence ID" value="NIH56168.1"/>
    <property type="molecule type" value="Genomic_DNA"/>
</dbReference>
<reference evidence="2 3" key="1">
    <citation type="submission" date="2020-02" db="EMBL/GenBank/DDBJ databases">
        <title>Sequencing the genomes of 1000 actinobacteria strains.</title>
        <authorList>
            <person name="Klenk H.-P."/>
        </authorList>
    </citation>
    <scope>NUCLEOTIDE SEQUENCE [LARGE SCALE GENOMIC DNA]</scope>
    <source>
        <strain evidence="2 3">DSM 19609</strain>
    </source>
</reference>
<dbReference type="SUPFAM" id="SSF51569">
    <property type="entry name" value="Aldolase"/>
    <property type="match status" value="1"/>
</dbReference>
<evidence type="ECO:0000313" key="2">
    <source>
        <dbReference type="EMBL" id="NIH56168.1"/>
    </source>
</evidence>
<proteinExistence type="predicted"/>
<dbReference type="EC" id="4.1.2.13" evidence="2"/>
<keyword evidence="2" id="KW-0456">Lyase</keyword>
<dbReference type="InterPro" id="IPR013785">
    <property type="entry name" value="Aldolase_TIM"/>
</dbReference>
<dbReference type="PANTHER" id="PTHR30304:SF0">
    <property type="entry name" value="D-TAGATOSE-1,6-BISPHOSPHATE ALDOLASE SUBUNIT GATY-RELATED"/>
    <property type="match status" value="1"/>
</dbReference>
<dbReference type="RefSeq" id="WP_167165066.1">
    <property type="nucleotide sequence ID" value="NZ_BAAAOO010000002.1"/>
</dbReference>
<sequence>MRISTLTMVEHAERRGYAVPAVNVFDEFSMRGAVLAAERCSSPLIVQISTKTARSLGVRLVTDLFDAIAGSSPVPVALHLDHCPDRRVIDEVVEAGWSSLLFDASDRELEAAVSETSEVVRQAHAAGVAVESEIENIVGVEDGVGSDEAVHAYSVSQLADIAARTGTDLLAPQLGTAHGLYTAAPVLLFGRAAEVRRASGRPVVLHGGTGLSDDEFRRFVRAGVSKINISTQCKRAYLQAGLVHLRQAEVDDHWDPPAYLDAVTEAVAASIAQLPPVFGSAGQAMDLLARAETLAHA</sequence>
<comment type="cofactor">
    <cofactor evidence="1">
        <name>Zn(2+)</name>
        <dbReference type="ChEBI" id="CHEBI:29105"/>
    </cofactor>
</comment>
<evidence type="ECO:0000256" key="1">
    <source>
        <dbReference type="ARBA" id="ARBA00001947"/>
    </source>
</evidence>
<keyword evidence="3" id="KW-1185">Reference proteome</keyword>
<dbReference type="Pfam" id="PF01116">
    <property type="entry name" value="F_bP_aldolase"/>
    <property type="match status" value="1"/>
</dbReference>
<dbReference type="GO" id="GO:0004332">
    <property type="term" value="F:fructose-bisphosphate aldolase activity"/>
    <property type="evidence" value="ECO:0007669"/>
    <property type="project" value="UniProtKB-EC"/>
</dbReference>
<comment type="caution">
    <text evidence="2">The sequence shown here is derived from an EMBL/GenBank/DDBJ whole genome shotgun (WGS) entry which is preliminary data.</text>
</comment>
<accession>A0ABX0SFS3</accession>
<organism evidence="2 3">
    <name type="scientific">Brooklawnia cerclae</name>
    <dbReference type="NCBI Taxonomy" id="349934"/>
    <lineage>
        <taxon>Bacteria</taxon>
        <taxon>Bacillati</taxon>
        <taxon>Actinomycetota</taxon>
        <taxon>Actinomycetes</taxon>
        <taxon>Propionibacteriales</taxon>
        <taxon>Propionibacteriaceae</taxon>
        <taxon>Brooklawnia</taxon>
    </lineage>
</organism>
<dbReference type="PIRSF" id="PIRSF001359">
    <property type="entry name" value="F_bP_aldolase_II"/>
    <property type="match status" value="1"/>
</dbReference>
<protein>
    <submittedName>
        <fullName evidence="2">Fructose-bisphosphate aldolase class II</fullName>
        <ecNumber evidence="2">4.1.2.13</ecNumber>
    </submittedName>
</protein>
<dbReference type="PANTHER" id="PTHR30304">
    <property type="entry name" value="D-TAGATOSE-1,6-BISPHOSPHATE ALDOLASE"/>
    <property type="match status" value="1"/>
</dbReference>